<evidence type="ECO:0000313" key="3">
    <source>
        <dbReference type="Proteomes" id="UP000184089"/>
    </source>
</evidence>
<gene>
    <name evidence="1" type="ORF">GT747_03660</name>
    <name evidence="2" type="ORF">SAMN05444424_1419</name>
</gene>
<dbReference type="AlphaFoldDB" id="A0AAQ1RVX3"/>
<name>A0AAQ1RVX3_9FIRM</name>
<evidence type="ECO:0000313" key="2">
    <source>
        <dbReference type="EMBL" id="SHG08773.1"/>
    </source>
</evidence>
<accession>A0AAQ1RVX3</accession>
<dbReference type="Proteomes" id="UP000184089">
    <property type="component" value="Unassembled WGS sequence"/>
</dbReference>
<proteinExistence type="predicted"/>
<reference evidence="1 4" key="3">
    <citation type="journal article" date="2019" name="Nat. Med.">
        <title>A library of human gut bacterial isolates paired with longitudinal multiomics data enables mechanistic microbiome research.</title>
        <authorList>
            <person name="Poyet M."/>
            <person name="Groussin M."/>
            <person name="Gibbons S.M."/>
            <person name="Avila-Pacheco J."/>
            <person name="Jiang X."/>
            <person name="Kearney S.M."/>
            <person name="Perrotta A.R."/>
            <person name="Berdy B."/>
            <person name="Zhao S."/>
            <person name="Lieberman T.D."/>
            <person name="Swanson P.K."/>
            <person name="Smith M."/>
            <person name="Roesemann S."/>
            <person name="Alexander J.E."/>
            <person name="Rich S.A."/>
            <person name="Livny J."/>
            <person name="Vlamakis H."/>
            <person name="Clish C."/>
            <person name="Bullock K."/>
            <person name="Deik A."/>
            <person name="Scott J."/>
            <person name="Pierce K.A."/>
            <person name="Xavier R.J."/>
            <person name="Alm E.J."/>
        </authorList>
    </citation>
    <scope>NUCLEOTIDE SEQUENCE [LARGE SCALE GENOMIC DNA]</scope>
    <source>
        <strain evidence="1 4">BIOML-A2</strain>
    </source>
</reference>
<dbReference type="EMBL" id="FQVY01000002">
    <property type="protein sequence ID" value="SHG08773.1"/>
    <property type="molecule type" value="Genomic_DNA"/>
</dbReference>
<dbReference type="RefSeq" id="WP_021660949.1">
    <property type="nucleotide sequence ID" value="NZ_FQVY01000002.1"/>
</dbReference>
<reference evidence="3" key="2">
    <citation type="submission" date="2016-11" db="EMBL/GenBank/DDBJ databases">
        <authorList>
            <person name="Jaros S."/>
            <person name="Januszkiewicz K."/>
            <person name="Wedrychowicz H."/>
        </authorList>
    </citation>
    <scope>NUCLEOTIDE SEQUENCE [LARGE SCALE GENOMIC DNA]</scope>
    <source>
        <strain evidence="3">DSM 4029</strain>
    </source>
</reference>
<reference evidence="2" key="1">
    <citation type="submission" date="2016-11" db="EMBL/GenBank/DDBJ databases">
        <authorList>
            <person name="Varghese N."/>
            <person name="Submissions S."/>
        </authorList>
    </citation>
    <scope>NUCLEOTIDE SEQUENCE</scope>
    <source>
        <strain evidence="2">DSM 4029</strain>
    </source>
</reference>
<evidence type="ECO:0000313" key="4">
    <source>
        <dbReference type="Proteomes" id="UP000474718"/>
    </source>
</evidence>
<keyword evidence="4" id="KW-1185">Reference proteome</keyword>
<dbReference type="EMBL" id="WWVX01000002">
    <property type="protein sequence ID" value="MZL68872.1"/>
    <property type="molecule type" value="Genomic_DNA"/>
</dbReference>
<evidence type="ECO:0000313" key="1">
    <source>
        <dbReference type="EMBL" id="MZL68872.1"/>
    </source>
</evidence>
<comment type="caution">
    <text evidence="2">The sequence shown here is derived from an EMBL/GenBank/DDBJ whole genome shotgun (WGS) entry which is preliminary data.</text>
</comment>
<sequence length="154" mass="16390">MSEIKCPLCGFAEQTPDGADCCPRCGTRLAGGEGEKKLLEAPGTFTTEDKQFFGKMSTSASIYLTDRRLLAIPEKLEGFNLRTGLTAAAVNKMTGRYGAVSIPLEEIQAVRDGKLGLLQKALVVVAADGGVLKLTLPKQAQWKEAILAAAPNLH</sequence>
<dbReference type="Proteomes" id="UP000474718">
    <property type="component" value="Unassembled WGS sequence"/>
</dbReference>
<organism evidence="2 3">
    <name type="scientific">Bittarella massiliensis</name>
    <name type="common">ex Durand et al. 2017</name>
    <dbReference type="NCBI Taxonomy" id="1720313"/>
    <lineage>
        <taxon>Bacteria</taxon>
        <taxon>Bacillati</taxon>
        <taxon>Bacillota</taxon>
        <taxon>Clostridia</taxon>
        <taxon>Eubacteriales</taxon>
        <taxon>Oscillospiraceae</taxon>
        <taxon>Bittarella (ex Durand et al. 2017)</taxon>
    </lineage>
</organism>
<protein>
    <submittedName>
        <fullName evidence="1">Transcription factor</fullName>
    </submittedName>
</protein>